<dbReference type="SUPFAM" id="SSF53474">
    <property type="entry name" value="alpha/beta-Hydrolases"/>
    <property type="match status" value="1"/>
</dbReference>
<dbReference type="InterPro" id="IPR029058">
    <property type="entry name" value="AB_hydrolase_fold"/>
</dbReference>
<keyword evidence="3" id="KW-1185">Reference proteome</keyword>
<dbReference type="PANTHER" id="PTHR37017:SF11">
    <property type="entry name" value="ESTERASE_LIPASE_THIOESTERASE DOMAIN-CONTAINING PROTEIN"/>
    <property type="match status" value="1"/>
</dbReference>
<dbReference type="RefSeq" id="WP_150892307.1">
    <property type="nucleotide sequence ID" value="NZ_VYUY01000006.1"/>
</dbReference>
<dbReference type="InterPro" id="IPR052897">
    <property type="entry name" value="Sec-Metab_Biosynth_Hydrolase"/>
</dbReference>
<evidence type="ECO:0000313" key="2">
    <source>
        <dbReference type="EMBL" id="KAA9134952.1"/>
    </source>
</evidence>
<dbReference type="AlphaFoldDB" id="A0A5N0TIX6"/>
<reference evidence="3" key="1">
    <citation type="submission" date="2019-09" db="EMBL/GenBank/DDBJ databases">
        <title>Mumia zhuanghuii sp. nov. isolated from the intestinal contents of plateau pika (Ochotona curzoniae) in the Qinghai-Tibet plateau of China.</title>
        <authorList>
            <person name="Tian Z."/>
        </authorList>
    </citation>
    <scope>NUCLEOTIDE SEQUENCE [LARGE SCALE GENOMIC DNA]</scope>
    <source>
        <strain evidence="3">L-033</strain>
    </source>
</reference>
<evidence type="ECO:0000259" key="1">
    <source>
        <dbReference type="Pfam" id="PF12697"/>
    </source>
</evidence>
<dbReference type="Gene3D" id="3.40.50.1820">
    <property type="entry name" value="alpha/beta hydrolase"/>
    <property type="match status" value="1"/>
</dbReference>
<evidence type="ECO:0000313" key="3">
    <source>
        <dbReference type="Proteomes" id="UP000326838"/>
    </source>
</evidence>
<dbReference type="GO" id="GO:0016787">
    <property type="term" value="F:hydrolase activity"/>
    <property type="evidence" value="ECO:0007669"/>
    <property type="project" value="UniProtKB-KW"/>
</dbReference>
<comment type="caution">
    <text evidence="2">The sequence shown here is derived from an EMBL/GenBank/DDBJ whole genome shotgun (WGS) entry which is preliminary data.</text>
</comment>
<organism evidence="2 3">
    <name type="scientific">Microbacterium caowuchunii</name>
    <dbReference type="NCBI Taxonomy" id="2614638"/>
    <lineage>
        <taxon>Bacteria</taxon>
        <taxon>Bacillati</taxon>
        <taxon>Actinomycetota</taxon>
        <taxon>Actinomycetes</taxon>
        <taxon>Micrococcales</taxon>
        <taxon>Microbacteriaceae</taxon>
        <taxon>Microbacterium</taxon>
    </lineage>
</organism>
<feature type="domain" description="AB hydrolase-1" evidence="1">
    <location>
        <begin position="8"/>
        <end position="228"/>
    </location>
</feature>
<proteinExistence type="predicted"/>
<keyword evidence="2" id="KW-0378">Hydrolase</keyword>
<dbReference type="PANTHER" id="PTHR37017">
    <property type="entry name" value="AB HYDROLASE-1 DOMAIN-CONTAINING PROTEIN-RELATED"/>
    <property type="match status" value="1"/>
</dbReference>
<dbReference type="Proteomes" id="UP000326838">
    <property type="component" value="Unassembled WGS sequence"/>
</dbReference>
<accession>A0A5N0TIX6</accession>
<sequence length="237" mass="24263">MSQSNITVVLIHGAFAENGGWNGVIERLTHNGVRAFAVANPLRSVTGDAEYVADVVRGVDGPVVLVGHSYGGVVITQAAESADNVQALVYVSAFAPDTGESAAGLTALYPGSTLGEAVSGVALSSGETDLTIRTELFHQQFCADVDAATAALMAATQRGLSDRALNGPLAISAPGWRRLPSWFVYGGADRNIPSAAIAFFAERAGSRGTTVVAEASHAIAVSQPDVVTRTILAAIAG</sequence>
<name>A0A5N0TIX6_9MICO</name>
<dbReference type="InterPro" id="IPR000073">
    <property type="entry name" value="AB_hydrolase_1"/>
</dbReference>
<protein>
    <submittedName>
        <fullName evidence="2">Alpha/beta hydrolase</fullName>
    </submittedName>
</protein>
<dbReference type="EMBL" id="VYUY01000006">
    <property type="protein sequence ID" value="KAA9134952.1"/>
    <property type="molecule type" value="Genomic_DNA"/>
</dbReference>
<dbReference type="Pfam" id="PF12697">
    <property type="entry name" value="Abhydrolase_6"/>
    <property type="match status" value="1"/>
</dbReference>
<gene>
    <name evidence="2" type="ORF">F6B40_04485</name>
</gene>